<dbReference type="AlphaFoldDB" id="A0A434AEL8"/>
<sequence>MELFSFIRRGEFAKSKPTVKSLLFLLFTYLIFSIPISFPLVILNVFHLIPKYITLNHEASLKYILAVIIFAPIIEELTFRLLLIPKYSYISFSLSLIIITFSKSIWGTNYGYELYLLALPAFCLAHYIFKDKSFNTTKSVKLLVHISVVIFAFMHIFNFVDVKTWMYFIFPILTAPQILMGYILSFSRLKYGFLFGVLLHMLVNFTISLAMLFKFFFS</sequence>
<evidence type="ECO:0000313" key="2">
    <source>
        <dbReference type="EMBL" id="RUT72819.1"/>
    </source>
</evidence>
<dbReference type="Proteomes" id="UP000282985">
    <property type="component" value="Unassembled WGS sequence"/>
</dbReference>
<keyword evidence="2" id="KW-0482">Metalloprotease</keyword>
<keyword evidence="1" id="KW-1133">Transmembrane helix</keyword>
<keyword evidence="1" id="KW-0472">Membrane</keyword>
<feature type="transmembrane region" description="Helical" evidence="1">
    <location>
        <begin position="112"/>
        <end position="129"/>
    </location>
</feature>
<organism evidence="2 3">
    <name type="scientific">Ancylomarina longa</name>
    <dbReference type="NCBI Taxonomy" id="2487017"/>
    <lineage>
        <taxon>Bacteria</taxon>
        <taxon>Pseudomonadati</taxon>
        <taxon>Bacteroidota</taxon>
        <taxon>Bacteroidia</taxon>
        <taxon>Marinilabiliales</taxon>
        <taxon>Marinifilaceae</taxon>
        <taxon>Ancylomarina</taxon>
    </lineage>
</organism>
<feature type="transmembrane region" description="Helical" evidence="1">
    <location>
        <begin position="21"/>
        <end position="43"/>
    </location>
</feature>
<feature type="transmembrane region" description="Helical" evidence="1">
    <location>
        <begin position="63"/>
        <end position="82"/>
    </location>
</feature>
<keyword evidence="2" id="KW-0645">Protease</keyword>
<feature type="transmembrane region" description="Helical" evidence="1">
    <location>
        <begin position="165"/>
        <end position="184"/>
    </location>
</feature>
<proteinExistence type="predicted"/>
<keyword evidence="3" id="KW-1185">Reference proteome</keyword>
<keyword evidence="1" id="KW-0812">Transmembrane</keyword>
<dbReference type="OrthoDB" id="1100456at2"/>
<feature type="transmembrane region" description="Helical" evidence="1">
    <location>
        <begin position="141"/>
        <end position="159"/>
    </location>
</feature>
<keyword evidence="2" id="KW-0378">Hydrolase</keyword>
<feature type="transmembrane region" description="Helical" evidence="1">
    <location>
        <begin position="89"/>
        <end position="106"/>
    </location>
</feature>
<dbReference type="EMBL" id="RJJX01000047">
    <property type="protein sequence ID" value="RUT72819.1"/>
    <property type="molecule type" value="Genomic_DNA"/>
</dbReference>
<reference evidence="2 3" key="1">
    <citation type="submission" date="2018-11" db="EMBL/GenBank/DDBJ databases">
        <title>Parancylomarina longa gen. nov., sp. nov., isolated from sediments of southern Okinawa.</title>
        <authorList>
            <person name="Fu T."/>
        </authorList>
    </citation>
    <scope>NUCLEOTIDE SEQUENCE [LARGE SCALE GENOMIC DNA]</scope>
    <source>
        <strain evidence="2 3">T3-2 S1-C</strain>
    </source>
</reference>
<protein>
    <submittedName>
        <fullName evidence="2">CPBP family intramembrane metalloprotease</fullName>
    </submittedName>
</protein>
<dbReference type="GO" id="GO:0008237">
    <property type="term" value="F:metallopeptidase activity"/>
    <property type="evidence" value="ECO:0007669"/>
    <property type="project" value="UniProtKB-KW"/>
</dbReference>
<evidence type="ECO:0000256" key="1">
    <source>
        <dbReference type="SAM" id="Phobius"/>
    </source>
</evidence>
<comment type="caution">
    <text evidence="2">The sequence shown here is derived from an EMBL/GenBank/DDBJ whole genome shotgun (WGS) entry which is preliminary data.</text>
</comment>
<evidence type="ECO:0000313" key="3">
    <source>
        <dbReference type="Proteomes" id="UP000282985"/>
    </source>
</evidence>
<gene>
    <name evidence="2" type="ORF">DLK05_16520</name>
</gene>
<feature type="transmembrane region" description="Helical" evidence="1">
    <location>
        <begin position="191"/>
        <end position="217"/>
    </location>
</feature>
<dbReference type="GO" id="GO:0006508">
    <property type="term" value="P:proteolysis"/>
    <property type="evidence" value="ECO:0007669"/>
    <property type="project" value="UniProtKB-KW"/>
</dbReference>
<accession>A0A434AEL8</accession>
<name>A0A434AEL8_9BACT</name>